<dbReference type="GO" id="GO:0046872">
    <property type="term" value="F:metal ion binding"/>
    <property type="evidence" value="ECO:0007669"/>
    <property type="project" value="UniProtKB-KW"/>
</dbReference>
<dbReference type="Gene3D" id="3.40.50.10310">
    <property type="entry name" value="Creatininase"/>
    <property type="match status" value="1"/>
</dbReference>
<accession>A0A382R045</accession>
<dbReference type="PANTHER" id="PTHR35005:SF1">
    <property type="entry name" value="2-AMINO-5-FORMYLAMINO-6-RIBOSYLAMINOPYRIMIDIN-4(3H)-ONE 5'-MONOPHOSPHATE DEFORMYLASE"/>
    <property type="match status" value="1"/>
</dbReference>
<sequence>MTVRYAELRPHQFREKLQQRPVAYLPLGTLEWHGEHLPLGSDAIISEGLMCECARRFGGIVMPPVHLGPDRATLQSDGGVLLGMDTADRVTDPHRQLDGSCYWVSMGLFLQIVDAILLQLQRAGFRAVFADGHGPSRRSWVANLAERQQRLGLRLLGVTDDVRADWRSQMDHAARNETSLVMALRPELADLGQLDADRDVWPQGVGGQDPRDAAADEGRQL</sequence>
<keyword evidence="4" id="KW-0862">Zinc</keyword>
<proteinExistence type="predicted"/>
<dbReference type="InterPro" id="IPR003785">
    <property type="entry name" value="Creatininase/forma_Hydrolase"/>
</dbReference>
<evidence type="ECO:0000256" key="4">
    <source>
        <dbReference type="ARBA" id="ARBA00022833"/>
    </source>
</evidence>
<dbReference type="EMBL" id="UINC01117794">
    <property type="protein sequence ID" value="SVC90475.1"/>
    <property type="molecule type" value="Genomic_DNA"/>
</dbReference>
<feature type="region of interest" description="Disordered" evidence="5">
    <location>
        <begin position="199"/>
        <end position="221"/>
    </location>
</feature>
<comment type="cofactor">
    <cofactor evidence="1">
        <name>Zn(2+)</name>
        <dbReference type="ChEBI" id="CHEBI:29105"/>
    </cofactor>
</comment>
<dbReference type="InterPro" id="IPR024087">
    <property type="entry name" value="Creatininase-like_sf"/>
</dbReference>
<dbReference type="GO" id="GO:0016811">
    <property type="term" value="F:hydrolase activity, acting on carbon-nitrogen (but not peptide) bonds, in linear amides"/>
    <property type="evidence" value="ECO:0007669"/>
    <property type="project" value="TreeGrafter"/>
</dbReference>
<dbReference type="GO" id="GO:0009231">
    <property type="term" value="P:riboflavin biosynthetic process"/>
    <property type="evidence" value="ECO:0007669"/>
    <property type="project" value="TreeGrafter"/>
</dbReference>
<evidence type="ECO:0000256" key="3">
    <source>
        <dbReference type="ARBA" id="ARBA00022801"/>
    </source>
</evidence>
<keyword evidence="3" id="KW-0378">Hydrolase</keyword>
<gene>
    <name evidence="6" type="ORF">METZ01_LOCUS343329</name>
</gene>
<evidence type="ECO:0000256" key="1">
    <source>
        <dbReference type="ARBA" id="ARBA00001947"/>
    </source>
</evidence>
<feature type="non-terminal residue" evidence="6">
    <location>
        <position position="221"/>
    </location>
</feature>
<dbReference type="SUPFAM" id="SSF102215">
    <property type="entry name" value="Creatininase"/>
    <property type="match status" value="1"/>
</dbReference>
<dbReference type="AlphaFoldDB" id="A0A382R045"/>
<dbReference type="Pfam" id="PF02633">
    <property type="entry name" value="Creatininase"/>
    <property type="match status" value="2"/>
</dbReference>
<feature type="compositionally biased region" description="Basic and acidic residues" evidence="5">
    <location>
        <begin position="209"/>
        <end position="221"/>
    </location>
</feature>
<dbReference type="PANTHER" id="PTHR35005">
    <property type="entry name" value="3-DEHYDRO-SCYLLO-INOSOSE HYDROLASE"/>
    <property type="match status" value="1"/>
</dbReference>
<evidence type="ECO:0000256" key="5">
    <source>
        <dbReference type="SAM" id="MobiDB-lite"/>
    </source>
</evidence>
<name>A0A382R045_9ZZZZ</name>
<evidence type="ECO:0008006" key="7">
    <source>
        <dbReference type="Google" id="ProtNLM"/>
    </source>
</evidence>
<organism evidence="6">
    <name type="scientific">marine metagenome</name>
    <dbReference type="NCBI Taxonomy" id="408172"/>
    <lineage>
        <taxon>unclassified sequences</taxon>
        <taxon>metagenomes</taxon>
        <taxon>ecological metagenomes</taxon>
    </lineage>
</organism>
<evidence type="ECO:0000313" key="6">
    <source>
        <dbReference type="EMBL" id="SVC90475.1"/>
    </source>
</evidence>
<protein>
    <recommendedName>
        <fullName evidence="7">Creatininase family protein</fullName>
    </recommendedName>
</protein>
<keyword evidence="2" id="KW-0479">Metal-binding</keyword>
<evidence type="ECO:0000256" key="2">
    <source>
        <dbReference type="ARBA" id="ARBA00022723"/>
    </source>
</evidence>
<reference evidence="6" key="1">
    <citation type="submission" date="2018-05" db="EMBL/GenBank/DDBJ databases">
        <authorList>
            <person name="Lanie J.A."/>
            <person name="Ng W.-L."/>
            <person name="Kazmierczak K.M."/>
            <person name="Andrzejewski T.M."/>
            <person name="Davidsen T.M."/>
            <person name="Wayne K.J."/>
            <person name="Tettelin H."/>
            <person name="Glass J.I."/>
            <person name="Rusch D."/>
            <person name="Podicherti R."/>
            <person name="Tsui H.-C.T."/>
            <person name="Winkler M.E."/>
        </authorList>
    </citation>
    <scope>NUCLEOTIDE SEQUENCE</scope>
</reference>